<dbReference type="EMBL" id="CP036525">
    <property type="protein sequence ID" value="QDT03770.1"/>
    <property type="molecule type" value="Genomic_DNA"/>
</dbReference>
<gene>
    <name evidence="6" type="primary">vraR_2</name>
    <name evidence="6" type="ORF">K227x_21550</name>
</gene>
<dbReference type="Pfam" id="PF00072">
    <property type="entry name" value="Response_reg"/>
    <property type="match status" value="1"/>
</dbReference>
<proteinExistence type="predicted"/>
<dbReference type="AlphaFoldDB" id="A0A517N9F3"/>
<feature type="modified residue" description="4-aspartylphosphate" evidence="3">
    <location>
        <position position="55"/>
    </location>
</feature>
<dbReference type="PROSITE" id="PS00622">
    <property type="entry name" value="HTH_LUXR_1"/>
    <property type="match status" value="1"/>
</dbReference>
<name>A0A517N9F3_9BACT</name>
<dbReference type="GO" id="GO:0003677">
    <property type="term" value="F:DNA binding"/>
    <property type="evidence" value="ECO:0007669"/>
    <property type="project" value="UniProtKB-KW"/>
</dbReference>
<dbReference type="SUPFAM" id="SSF46894">
    <property type="entry name" value="C-terminal effector domain of the bipartite response regulators"/>
    <property type="match status" value="1"/>
</dbReference>
<dbReference type="GO" id="GO:0000160">
    <property type="term" value="P:phosphorelay signal transduction system"/>
    <property type="evidence" value="ECO:0007669"/>
    <property type="project" value="InterPro"/>
</dbReference>
<sequence>MTLRVMIVDDHEVTRLGIAEILESAGHHWAGSFASGEQAVEAMTGESTCDVVLMDIRMPSQDGLAATQQLRADHPNLQVVVFSAYDNPTYIARAAALGVYDYLLKDTLATSLLPTLQRIASDQPPPPDSRLLRLSKLMGQEINPRDLPPELPLTGREGQVLRHVAFGLSNKEIAKSLVISVETVKEHVQNILRKTKATDRTDAAVRAVRLGLAD</sequence>
<protein>
    <submittedName>
        <fullName evidence="6">Response regulator protein VraR</fullName>
    </submittedName>
</protein>
<organism evidence="6 7">
    <name type="scientific">Rubripirellula lacrimiformis</name>
    <dbReference type="NCBI Taxonomy" id="1930273"/>
    <lineage>
        <taxon>Bacteria</taxon>
        <taxon>Pseudomonadati</taxon>
        <taxon>Planctomycetota</taxon>
        <taxon>Planctomycetia</taxon>
        <taxon>Pirellulales</taxon>
        <taxon>Pirellulaceae</taxon>
        <taxon>Rubripirellula</taxon>
    </lineage>
</organism>
<evidence type="ECO:0000313" key="7">
    <source>
        <dbReference type="Proteomes" id="UP000318538"/>
    </source>
</evidence>
<dbReference type="PANTHER" id="PTHR43214:SF43">
    <property type="entry name" value="TWO-COMPONENT RESPONSE REGULATOR"/>
    <property type="match status" value="1"/>
</dbReference>
<keyword evidence="1 3" id="KW-0597">Phosphoprotein</keyword>
<dbReference type="SMART" id="SM00421">
    <property type="entry name" value="HTH_LUXR"/>
    <property type="match status" value="1"/>
</dbReference>
<evidence type="ECO:0000256" key="1">
    <source>
        <dbReference type="ARBA" id="ARBA00022553"/>
    </source>
</evidence>
<dbReference type="KEGG" id="rlc:K227x_21550"/>
<dbReference type="Proteomes" id="UP000318538">
    <property type="component" value="Chromosome"/>
</dbReference>
<dbReference type="OrthoDB" id="259454at2"/>
<dbReference type="SUPFAM" id="SSF52172">
    <property type="entry name" value="CheY-like"/>
    <property type="match status" value="1"/>
</dbReference>
<feature type="domain" description="Response regulatory" evidence="5">
    <location>
        <begin position="4"/>
        <end position="120"/>
    </location>
</feature>
<reference evidence="6 7" key="1">
    <citation type="submission" date="2019-02" db="EMBL/GenBank/DDBJ databases">
        <title>Deep-cultivation of Planctomycetes and their phenomic and genomic characterization uncovers novel biology.</title>
        <authorList>
            <person name="Wiegand S."/>
            <person name="Jogler M."/>
            <person name="Boedeker C."/>
            <person name="Pinto D."/>
            <person name="Vollmers J."/>
            <person name="Rivas-Marin E."/>
            <person name="Kohn T."/>
            <person name="Peeters S.H."/>
            <person name="Heuer A."/>
            <person name="Rast P."/>
            <person name="Oberbeckmann S."/>
            <person name="Bunk B."/>
            <person name="Jeske O."/>
            <person name="Meyerdierks A."/>
            <person name="Storesund J.E."/>
            <person name="Kallscheuer N."/>
            <person name="Luecker S."/>
            <person name="Lage O.M."/>
            <person name="Pohl T."/>
            <person name="Merkel B.J."/>
            <person name="Hornburger P."/>
            <person name="Mueller R.-W."/>
            <person name="Bruemmer F."/>
            <person name="Labrenz M."/>
            <person name="Spormann A.M."/>
            <person name="Op den Camp H."/>
            <person name="Overmann J."/>
            <person name="Amann R."/>
            <person name="Jetten M.S.M."/>
            <person name="Mascher T."/>
            <person name="Medema M.H."/>
            <person name="Devos D.P."/>
            <person name="Kaster A.-K."/>
            <person name="Ovreas L."/>
            <person name="Rohde M."/>
            <person name="Galperin M.Y."/>
            <person name="Jogler C."/>
        </authorList>
    </citation>
    <scope>NUCLEOTIDE SEQUENCE [LARGE SCALE GENOMIC DNA]</scope>
    <source>
        <strain evidence="6 7">K22_7</strain>
    </source>
</reference>
<dbReference type="GO" id="GO:0006355">
    <property type="term" value="P:regulation of DNA-templated transcription"/>
    <property type="evidence" value="ECO:0007669"/>
    <property type="project" value="InterPro"/>
</dbReference>
<dbReference type="CDD" id="cd17535">
    <property type="entry name" value="REC_NarL-like"/>
    <property type="match status" value="1"/>
</dbReference>
<dbReference type="InterPro" id="IPR011006">
    <property type="entry name" value="CheY-like_superfamily"/>
</dbReference>
<keyword evidence="2" id="KW-0238">DNA-binding</keyword>
<evidence type="ECO:0000259" key="4">
    <source>
        <dbReference type="PROSITE" id="PS50043"/>
    </source>
</evidence>
<dbReference type="Gene3D" id="3.40.50.2300">
    <property type="match status" value="1"/>
</dbReference>
<evidence type="ECO:0000256" key="2">
    <source>
        <dbReference type="ARBA" id="ARBA00023125"/>
    </source>
</evidence>
<dbReference type="InterPro" id="IPR001789">
    <property type="entry name" value="Sig_transdc_resp-reg_receiver"/>
</dbReference>
<keyword evidence="7" id="KW-1185">Reference proteome</keyword>
<accession>A0A517N9F3</accession>
<dbReference type="Gene3D" id="1.10.10.10">
    <property type="entry name" value="Winged helix-like DNA-binding domain superfamily/Winged helix DNA-binding domain"/>
    <property type="match status" value="1"/>
</dbReference>
<dbReference type="SMART" id="SM00448">
    <property type="entry name" value="REC"/>
    <property type="match status" value="1"/>
</dbReference>
<dbReference type="InterPro" id="IPR036388">
    <property type="entry name" value="WH-like_DNA-bd_sf"/>
</dbReference>
<dbReference type="InterPro" id="IPR016032">
    <property type="entry name" value="Sig_transdc_resp-reg_C-effctor"/>
</dbReference>
<dbReference type="PANTHER" id="PTHR43214">
    <property type="entry name" value="TWO-COMPONENT RESPONSE REGULATOR"/>
    <property type="match status" value="1"/>
</dbReference>
<evidence type="ECO:0000259" key="5">
    <source>
        <dbReference type="PROSITE" id="PS50110"/>
    </source>
</evidence>
<dbReference type="InterPro" id="IPR000792">
    <property type="entry name" value="Tscrpt_reg_LuxR_C"/>
</dbReference>
<dbReference type="Pfam" id="PF00196">
    <property type="entry name" value="GerE"/>
    <property type="match status" value="1"/>
</dbReference>
<dbReference type="InterPro" id="IPR039420">
    <property type="entry name" value="WalR-like"/>
</dbReference>
<dbReference type="CDD" id="cd06170">
    <property type="entry name" value="LuxR_C_like"/>
    <property type="match status" value="1"/>
</dbReference>
<dbReference type="RefSeq" id="WP_145169377.1">
    <property type="nucleotide sequence ID" value="NZ_CP036525.1"/>
</dbReference>
<evidence type="ECO:0000256" key="3">
    <source>
        <dbReference type="PROSITE-ProRule" id="PRU00169"/>
    </source>
</evidence>
<dbReference type="PROSITE" id="PS50043">
    <property type="entry name" value="HTH_LUXR_2"/>
    <property type="match status" value="1"/>
</dbReference>
<dbReference type="PRINTS" id="PR00038">
    <property type="entry name" value="HTHLUXR"/>
</dbReference>
<feature type="domain" description="HTH luxR-type" evidence="4">
    <location>
        <begin position="146"/>
        <end position="211"/>
    </location>
</feature>
<evidence type="ECO:0000313" key="6">
    <source>
        <dbReference type="EMBL" id="QDT03770.1"/>
    </source>
</evidence>
<dbReference type="InterPro" id="IPR058245">
    <property type="entry name" value="NreC/VraR/RcsB-like_REC"/>
</dbReference>
<dbReference type="PROSITE" id="PS50110">
    <property type="entry name" value="RESPONSE_REGULATORY"/>
    <property type="match status" value="1"/>
</dbReference>